<protein>
    <submittedName>
        <fullName evidence="2">Uncharacterized protein</fullName>
    </submittedName>
</protein>
<dbReference type="AlphaFoldDB" id="A0A8H3I618"/>
<feature type="compositionally biased region" description="Polar residues" evidence="1">
    <location>
        <begin position="21"/>
        <end position="42"/>
    </location>
</feature>
<feature type="region of interest" description="Disordered" evidence="1">
    <location>
        <begin position="1"/>
        <end position="187"/>
    </location>
</feature>
<proteinExistence type="predicted"/>
<dbReference type="OrthoDB" id="3438962at2759"/>
<reference evidence="2" key="1">
    <citation type="submission" date="2021-03" db="EMBL/GenBank/DDBJ databases">
        <authorList>
            <person name="Tagirdzhanova G."/>
        </authorList>
    </citation>
    <scope>NUCLEOTIDE SEQUENCE</scope>
</reference>
<accession>A0A8H3I618</accession>
<evidence type="ECO:0000313" key="2">
    <source>
        <dbReference type="EMBL" id="CAF9908695.1"/>
    </source>
</evidence>
<dbReference type="EMBL" id="CAJPDR010000030">
    <property type="protein sequence ID" value="CAF9908695.1"/>
    <property type="molecule type" value="Genomic_DNA"/>
</dbReference>
<comment type="caution">
    <text evidence="2">The sequence shown here is derived from an EMBL/GenBank/DDBJ whole genome shotgun (WGS) entry which is preliminary data.</text>
</comment>
<name>A0A8H3I618_9LECA</name>
<feature type="compositionally biased region" description="Gly residues" evidence="1">
    <location>
        <begin position="143"/>
        <end position="168"/>
    </location>
</feature>
<feature type="compositionally biased region" description="Polar residues" evidence="1">
    <location>
        <begin position="1"/>
        <end position="11"/>
    </location>
</feature>
<evidence type="ECO:0000256" key="1">
    <source>
        <dbReference type="SAM" id="MobiDB-lite"/>
    </source>
</evidence>
<keyword evidence="3" id="KW-1185">Reference proteome</keyword>
<gene>
    <name evidence="2" type="ORF">ALECFALPRED_004900</name>
</gene>
<evidence type="ECO:0000313" key="3">
    <source>
        <dbReference type="Proteomes" id="UP000664203"/>
    </source>
</evidence>
<feature type="compositionally biased region" description="Polar residues" evidence="1">
    <location>
        <begin position="54"/>
        <end position="67"/>
    </location>
</feature>
<dbReference type="Proteomes" id="UP000664203">
    <property type="component" value="Unassembled WGS sequence"/>
</dbReference>
<feature type="compositionally biased region" description="Basic and acidic residues" evidence="1">
    <location>
        <begin position="125"/>
        <end position="142"/>
    </location>
</feature>
<sequence>MDPQAPSQPSIDTAYEIPNNPADQTPSESKNATSIGASQQRSDPAYERRELNDTVGNRGSASQSEAMPSSLGYGAQDSSGDAGESMGGPVSNQEGEQMSAAGDGDIAVAQERKHGFGEQTSLTSDLDRKKAEQAEIKDERSDGGGGGGGVDVQGALGGGNKGFVGGRGETGKDSERASGMQSSHADV</sequence>
<organism evidence="2 3">
    <name type="scientific">Alectoria fallacina</name>
    <dbReference type="NCBI Taxonomy" id="1903189"/>
    <lineage>
        <taxon>Eukaryota</taxon>
        <taxon>Fungi</taxon>
        <taxon>Dikarya</taxon>
        <taxon>Ascomycota</taxon>
        <taxon>Pezizomycotina</taxon>
        <taxon>Lecanoromycetes</taxon>
        <taxon>OSLEUM clade</taxon>
        <taxon>Lecanoromycetidae</taxon>
        <taxon>Lecanorales</taxon>
        <taxon>Lecanorineae</taxon>
        <taxon>Parmeliaceae</taxon>
        <taxon>Alectoria</taxon>
    </lineage>
</organism>